<feature type="region of interest" description="Disordered" evidence="1">
    <location>
        <begin position="24"/>
        <end position="51"/>
    </location>
</feature>
<evidence type="ECO:0000313" key="2">
    <source>
        <dbReference type="EMBL" id="KAF2182388.1"/>
    </source>
</evidence>
<feature type="compositionally biased region" description="Polar residues" evidence="1">
    <location>
        <begin position="39"/>
        <end position="51"/>
    </location>
</feature>
<sequence length="139" mass="15841">METSFNTFHSLNTRPHAKFILYNEPPKRKPTSRCHRPKNTPTSRRPGTVELTCSDSQFNDQIDEGGNRRHEGRVGDSIGSDDHFIFLNERKCDEFNQGVLVTELCIESKDVSLTQRTAAGGSNRECGRSRCKSFHRRLS</sequence>
<gene>
    <name evidence="2" type="ORF">K469DRAFT_711955</name>
</gene>
<dbReference type="AlphaFoldDB" id="A0A6A6DW27"/>
<evidence type="ECO:0000313" key="3">
    <source>
        <dbReference type="Proteomes" id="UP000800200"/>
    </source>
</evidence>
<dbReference type="EMBL" id="ML994648">
    <property type="protein sequence ID" value="KAF2182388.1"/>
    <property type="molecule type" value="Genomic_DNA"/>
</dbReference>
<feature type="compositionally biased region" description="Basic residues" evidence="1">
    <location>
        <begin position="28"/>
        <end position="38"/>
    </location>
</feature>
<dbReference type="Proteomes" id="UP000800200">
    <property type="component" value="Unassembled WGS sequence"/>
</dbReference>
<name>A0A6A6DW27_9PEZI</name>
<accession>A0A6A6DW27</accession>
<keyword evidence="3" id="KW-1185">Reference proteome</keyword>
<protein>
    <submittedName>
        <fullName evidence="2">Uncharacterized protein</fullName>
    </submittedName>
</protein>
<organism evidence="2 3">
    <name type="scientific">Zopfia rhizophila CBS 207.26</name>
    <dbReference type="NCBI Taxonomy" id="1314779"/>
    <lineage>
        <taxon>Eukaryota</taxon>
        <taxon>Fungi</taxon>
        <taxon>Dikarya</taxon>
        <taxon>Ascomycota</taxon>
        <taxon>Pezizomycotina</taxon>
        <taxon>Dothideomycetes</taxon>
        <taxon>Dothideomycetes incertae sedis</taxon>
        <taxon>Zopfiaceae</taxon>
        <taxon>Zopfia</taxon>
    </lineage>
</organism>
<proteinExistence type="predicted"/>
<evidence type="ECO:0000256" key="1">
    <source>
        <dbReference type="SAM" id="MobiDB-lite"/>
    </source>
</evidence>
<reference evidence="2" key="1">
    <citation type="journal article" date="2020" name="Stud. Mycol.">
        <title>101 Dothideomycetes genomes: a test case for predicting lifestyles and emergence of pathogens.</title>
        <authorList>
            <person name="Haridas S."/>
            <person name="Albert R."/>
            <person name="Binder M."/>
            <person name="Bloem J."/>
            <person name="Labutti K."/>
            <person name="Salamov A."/>
            <person name="Andreopoulos B."/>
            <person name="Baker S."/>
            <person name="Barry K."/>
            <person name="Bills G."/>
            <person name="Bluhm B."/>
            <person name="Cannon C."/>
            <person name="Castanera R."/>
            <person name="Culley D."/>
            <person name="Daum C."/>
            <person name="Ezra D."/>
            <person name="Gonzalez J."/>
            <person name="Henrissat B."/>
            <person name="Kuo A."/>
            <person name="Liang C."/>
            <person name="Lipzen A."/>
            <person name="Lutzoni F."/>
            <person name="Magnuson J."/>
            <person name="Mondo S."/>
            <person name="Nolan M."/>
            <person name="Ohm R."/>
            <person name="Pangilinan J."/>
            <person name="Park H.-J."/>
            <person name="Ramirez L."/>
            <person name="Alfaro M."/>
            <person name="Sun H."/>
            <person name="Tritt A."/>
            <person name="Yoshinaga Y."/>
            <person name="Zwiers L.-H."/>
            <person name="Turgeon B."/>
            <person name="Goodwin S."/>
            <person name="Spatafora J."/>
            <person name="Crous P."/>
            <person name="Grigoriev I."/>
        </authorList>
    </citation>
    <scope>NUCLEOTIDE SEQUENCE</scope>
    <source>
        <strain evidence="2">CBS 207.26</strain>
    </source>
</reference>